<sequence>MDQPRPASSPTSNVVPRDQQTLMKSLADSWFTVKQDEWSKLLKANLMTVATLICSITFQAALNPPGGVVQTSTGENHNFTPIGCYRDPKGICTGDSVSAFRASYEYLYFINFNTFSFVAASSAALLLVNGMPLKHGFPMWLLSVIMSISLITLGLSYRYGVLLVTPDPVYYQQLRSLNIFLWVKIALSSFAVVFSTLRFFISFLREEKPSGSKN</sequence>
<reference evidence="1 2" key="1">
    <citation type="journal article" date="2022" name="DNA Res.">
        <title>Chromosomal-level genome assembly of the orchid tree Bauhinia variegata (Leguminosae; Cercidoideae) supports the allotetraploid origin hypothesis of Bauhinia.</title>
        <authorList>
            <person name="Zhong Y."/>
            <person name="Chen Y."/>
            <person name="Zheng D."/>
            <person name="Pang J."/>
            <person name="Liu Y."/>
            <person name="Luo S."/>
            <person name="Meng S."/>
            <person name="Qian L."/>
            <person name="Wei D."/>
            <person name="Dai S."/>
            <person name="Zhou R."/>
        </authorList>
    </citation>
    <scope>NUCLEOTIDE SEQUENCE [LARGE SCALE GENOMIC DNA]</scope>
    <source>
        <strain evidence="1">BV-YZ2020</strain>
    </source>
</reference>
<dbReference type="Proteomes" id="UP000828941">
    <property type="component" value="Chromosome 12"/>
</dbReference>
<accession>A0ACB9LFY5</accession>
<gene>
    <name evidence="1" type="ORF">L6164_031599</name>
</gene>
<dbReference type="EMBL" id="CM039437">
    <property type="protein sequence ID" value="KAI4308540.1"/>
    <property type="molecule type" value="Genomic_DNA"/>
</dbReference>
<protein>
    <submittedName>
        <fullName evidence="1">Uncharacterized protein</fullName>
    </submittedName>
</protein>
<organism evidence="1 2">
    <name type="scientific">Bauhinia variegata</name>
    <name type="common">Purple orchid tree</name>
    <name type="synonym">Phanera variegata</name>
    <dbReference type="NCBI Taxonomy" id="167791"/>
    <lineage>
        <taxon>Eukaryota</taxon>
        <taxon>Viridiplantae</taxon>
        <taxon>Streptophyta</taxon>
        <taxon>Embryophyta</taxon>
        <taxon>Tracheophyta</taxon>
        <taxon>Spermatophyta</taxon>
        <taxon>Magnoliopsida</taxon>
        <taxon>eudicotyledons</taxon>
        <taxon>Gunneridae</taxon>
        <taxon>Pentapetalae</taxon>
        <taxon>rosids</taxon>
        <taxon>fabids</taxon>
        <taxon>Fabales</taxon>
        <taxon>Fabaceae</taxon>
        <taxon>Cercidoideae</taxon>
        <taxon>Cercideae</taxon>
        <taxon>Bauhiniinae</taxon>
        <taxon>Bauhinia</taxon>
    </lineage>
</organism>
<evidence type="ECO:0000313" key="2">
    <source>
        <dbReference type="Proteomes" id="UP000828941"/>
    </source>
</evidence>
<keyword evidence="2" id="KW-1185">Reference proteome</keyword>
<comment type="caution">
    <text evidence="1">The sequence shown here is derived from an EMBL/GenBank/DDBJ whole genome shotgun (WGS) entry which is preliminary data.</text>
</comment>
<evidence type="ECO:0000313" key="1">
    <source>
        <dbReference type="EMBL" id="KAI4308540.1"/>
    </source>
</evidence>
<proteinExistence type="predicted"/>
<name>A0ACB9LFY5_BAUVA</name>